<dbReference type="InterPro" id="IPR009045">
    <property type="entry name" value="Zn_M74/Hedgehog-like"/>
</dbReference>
<dbReference type="Proteomes" id="UP001168363">
    <property type="component" value="Unassembled WGS sequence"/>
</dbReference>
<reference evidence="4" key="1">
    <citation type="submission" date="2023-06" db="EMBL/GenBank/DDBJ databases">
        <title>Genome sequence of Nocardioides sp. SOB44.</title>
        <authorList>
            <person name="Zhang G."/>
        </authorList>
    </citation>
    <scope>NUCLEOTIDE SEQUENCE</scope>
    <source>
        <strain evidence="4">SOB44</strain>
    </source>
</reference>
<dbReference type="SMART" id="SM00854">
    <property type="entry name" value="PGA_cap"/>
    <property type="match status" value="1"/>
</dbReference>
<dbReference type="Gene3D" id="3.30.1380.10">
    <property type="match status" value="1"/>
</dbReference>
<dbReference type="PANTHER" id="PTHR33393:SF13">
    <property type="entry name" value="PGA BIOSYNTHESIS PROTEIN CAPA"/>
    <property type="match status" value="1"/>
</dbReference>
<feature type="region of interest" description="Disordered" evidence="2">
    <location>
        <begin position="30"/>
        <end position="53"/>
    </location>
</feature>
<dbReference type="InterPro" id="IPR052169">
    <property type="entry name" value="CW_Biosynth-Accessory"/>
</dbReference>
<evidence type="ECO:0000313" key="5">
    <source>
        <dbReference type="Proteomes" id="UP001168363"/>
    </source>
</evidence>
<dbReference type="InterPro" id="IPR039561">
    <property type="entry name" value="Peptidase_M15C"/>
</dbReference>
<keyword evidence="5" id="KW-1185">Reference proteome</keyword>
<dbReference type="SUPFAM" id="SSF56300">
    <property type="entry name" value="Metallo-dependent phosphatases"/>
    <property type="match status" value="1"/>
</dbReference>
<dbReference type="InterPro" id="IPR029052">
    <property type="entry name" value="Metallo-depent_PP-like"/>
</dbReference>
<protein>
    <submittedName>
        <fullName evidence="4">CapA family protein</fullName>
    </submittedName>
</protein>
<dbReference type="SUPFAM" id="SSF55166">
    <property type="entry name" value="Hedgehog/DD-peptidase"/>
    <property type="match status" value="1"/>
</dbReference>
<evidence type="ECO:0000313" key="4">
    <source>
        <dbReference type="EMBL" id="MDO3397135.1"/>
    </source>
</evidence>
<comment type="similarity">
    <text evidence="1">Belongs to the CapA family.</text>
</comment>
<dbReference type="CDD" id="cd07381">
    <property type="entry name" value="MPP_CapA"/>
    <property type="match status" value="1"/>
</dbReference>
<feature type="compositionally biased region" description="Basic and acidic residues" evidence="2">
    <location>
        <begin position="30"/>
        <end position="42"/>
    </location>
</feature>
<dbReference type="Pfam" id="PF13539">
    <property type="entry name" value="Peptidase_M15_4"/>
    <property type="match status" value="1"/>
</dbReference>
<gene>
    <name evidence="4" type="ORF">QWJ41_15515</name>
</gene>
<dbReference type="Pfam" id="PF09587">
    <property type="entry name" value="PGA_cap"/>
    <property type="match status" value="1"/>
</dbReference>
<dbReference type="PANTHER" id="PTHR33393">
    <property type="entry name" value="POLYGLUTAMINE SYNTHESIS ACCESSORY PROTEIN RV0574C-RELATED"/>
    <property type="match status" value="1"/>
</dbReference>
<dbReference type="EMBL" id="JAULSC010000017">
    <property type="protein sequence ID" value="MDO3397135.1"/>
    <property type="molecule type" value="Genomic_DNA"/>
</dbReference>
<evidence type="ECO:0000259" key="3">
    <source>
        <dbReference type="SMART" id="SM00854"/>
    </source>
</evidence>
<feature type="domain" description="Capsule synthesis protein CapA" evidence="3">
    <location>
        <begin position="56"/>
        <end position="305"/>
    </location>
</feature>
<dbReference type="Gene3D" id="3.60.21.10">
    <property type="match status" value="1"/>
</dbReference>
<name>A0ABT8TT49_9ACTN</name>
<evidence type="ECO:0000256" key="1">
    <source>
        <dbReference type="ARBA" id="ARBA00005662"/>
    </source>
</evidence>
<dbReference type="InterPro" id="IPR019079">
    <property type="entry name" value="Capsule_synth_CapA"/>
</dbReference>
<proteinExistence type="inferred from homology"/>
<comment type="caution">
    <text evidence="4">The sequence shown here is derived from an EMBL/GenBank/DDBJ whole genome shotgun (WGS) entry which is preliminary data.</text>
</comment>
<evidence type="ECO:0000256" key="2">
    <source>
        <dbReference type="SAM" id="MobiDB-lite"/>
    </source>
</evidence>
<organism evidence="4 5">
    <name type="scientific">Nocardioides cremeus</name>
    <dbReference type="NCBI Taxonomy" id="3058044"/>
    <lineage>
        <taxon>Bacteria</taxon>
        <taxon>Bacillati</taxon>
        <taxon>Actinomycetota</taxon>
        <taxon>Actinomycetes</taxon>
        <taxon>Propionibacteriales</taxon>
        <taxon>Nocardioidaceae</taxon>
        <taxon>Nocardioides</taxon>
    </lineage>
</organism>
<accession>A0ABT8TT49</accession>
<dbReference type="RefSeq" id="WP_302709306.1">
    <property type="nucleotide sequence ID" value="NZ_JAULSC010000017.1"/>
</dbReference>
<sequence>MSRHRRRVTVGVAVCALVVTVLGLAVRQHDDGPGADVRERPRSGSTDARGPSGVVTLAIGGDVHFEAGVRALLDRPRATLGPVSTVLREADVAIVNLESALATRASPTRKELESPDDRYWFRSPPAALDLLARSGVDVVSMANNHGADHGRAGLRRTLRAARDAPVAVVGVGRDAREAHRPHRVEVGATTVAVLAADASPRESADGIWAAGADSPGLATARQDPPRRLLAAVRRADRAGDLVVVYLHWGQEGARCPTDDQRRLAGALAEAGADVVVGAHAHELQGAGMLGDTYVGYGLGNLLWYHGRRPQTGVLRLRVVDGEVRHETFRPATIPAGGGQPRLLRGRARADGVARWRDLRSCTRLAPLPGEELRAPQSGPEQAGLPAYDASVRRIGPELARRMRSSHDPDRCPVPLGRLRHLTVSHVDFEGRARTGEIVVHRDHAVDVVGVFRELYDAGFPIRRMRLVSAYGGDDDRSMAADNTSGYNCRRVAGTRRWSRHAFGEAIDINPRENPYVTGTGVQPPAGRRFAEVSRAPGADTAPGVVRRDDVVTRAFERIGWSWGGVWSRPDYQHFTAP</sequence>